<feature type="region of interest" description="Disordered" evidence="1">
    <location>
        <begin position="766"/>
        <end position="809"/>
    </location>
</feature>
<dbReference type="PANTHER" id="PTHR24112:SF32">
    <property type="entry name" value="CAPPING PROTEIN, ARP2_3 AND MYOSIN-I LINKER PROTEIN 2"/>
    <property type="match status" value="1"/>
</dbReference>
<dbReference type="InterPro" id="IPR001611">
    <property type="entry name" value="Leu-rich_rpt"/>
</dbReference>
<evidence type="ECO:0000256" key="1">
    <source>
        <dbReference type="SAM" id="MobiDB-lite"/>
    </source>
</evidence>
<feature type="region of interest" description="Disordered" evidence="1">
    <location>
        <begin position="859"/>
        <end position="960"/>
    </location>
</feature>
<dbReference type="Pfam" id="PF13516">
    <property type="entry name" value="LRR_6"/>
    <property type="match status" value="3"/>
</dbReference>
<protein>
    <recommendedName>
        <fullName evidence="4">Capping protein regulator and myosin 1 linker 2</fullName>
    </recommendedName>
</protein>
<reference evidence="2 3" key="1">
    <citation type="journal article" date="2011" name="Genome Biol. Evol.">
        <title>Integration of the genetic map and genome assembly of fugu facilitates insights into distinct features of genome evolution in teleosts and mammals.</title>
        <authorList>
            <person name="Kai W."/>
            <person name="Kikuchi K."/>
            <person name="Tohari S."/>
            <person name="Chew A.K."/>
            <person name="Tay A."/>
            <person name="Fujiwara A."/>
            <person name="Hosoya S."/>
            <person name="Suetake H."/>
            <person name="Naruse K."/>
            <person name="Brenner S."/>
            <person name="Suzuki Y."/>
            <person name="Venkatesh B."/>
        </authorList>
    </citation>
    <scope>NUCLEOTIDE SEQUENCE [LARGE SCALE GENOMIC DNA]</scope>
</reference>
<sequence>VNGPLIHQTLNRRSTVLQVVLETDRQTLSFSVTQVEDLEAVVLHMTTSVRRIFPDCCPGKLLKVSSLDLQQRLLSQDGAIEENGSAHVLCSPGGYSQMYAALCDFNEMLLREEVQWEVDNIYSLDEQRRFNLLDFRHLEDRDLALAVAALSFNQWFRKLYSKEYKLSADVQEQLILLLSRSVSLQEFVLESCGLKPDFPIKMAAALQENPSSTLRSIDLSGNVMEDKGIIALSQELVNLPEGLKHLSLSRVSMTGRGLAAVSQTLLSSKLFSTSLTHLDLSGNPGCLATQEATFLFRFLSTNNSVSFLDLSDTSCPLDTVFVSLSAGCCNKLKHLDLSRNPFSHRKACAGTRSIQEFFSRSRQLKYVCLCETRLPPVALRLLLQGLATNRFLFGLELDLSSCELRSPGAQVIQEHISEATALRSLNISDNGFEDDVVTLILSIGRCRALRQLSLGRNFALKSRNLADALHRIAQLIQDEECPLQSLSLRDSKLKTDVSILLKALAAPAVLTHVDITGNNAGDTGARLLARALRSNTRLRYTSLSFFFIIRNFTLQRVLLPLNDVTKSFHKDPKETQEALDRYTGRQVTHKPVTPQLRSSKSDPMCPRQELADDLQTCAEESCPRLLQQASVCEYLTECVSQCCRQAHEFIRHTLLKDAGQKISSITFCSRCSQHSIKTFLSVIFRNLNPIQEHLKATVTSLLNPHPAVNPDQPIRRGGDAGGGQQQLAVEEEAPLPTQGQALRHFTASRPRPRHLTLISSLSDISSSDMVPVTSPSIPSTDTSTKAPHTSSSPNPTPVITITTTTPPTKNIKKKFGDFFAFKRARGSRAPKSGTVDGGEGVKVKRPSIVDLIRPLREAKERERDREREREKGTWAKSVEDANISTDATTTEGSDATSRPLASDTTGTTAPANMLTTTMHPIEATPSYATRASKQEEKSLFNSPTQSDRPAVDSTESDRWREETLMKERQAGFFSEERRVKMTKRLLREGKSQSLILLSGSDPEDTGQMDSKKRSSEGAGSFEHRLNTVIPHKGGVDKSAPAGTRKTQVMSRHQSNRKDLV</sequence>
<feature type="compositionally biased region" description="Basic and acidic residues" evidence="1">
    <location>
        <begin position="859"/>
        <end position="879"/>
    </location>
</feature>
<dbReference type="SUPFAM" id="SSF52047">
    <property type="entry name" value="RNI-like"/>
    <property type="match status" value="2"/>
</dbReference>
<evidence type="ECO:0000313" key="3">
    <source>
        <dbReference type="Proteomes" id="UP000005226"/>
    </source>
</evidence>
<proteinExistence type="predicted"/>
<evidence type="ECO:0008006" key="4">
    <source>
        <dbReference type="Google" id="ProtNLM"/>
    </source>
</evidence>
<feature type="region of interest" description="Disordered" evidence="1">
    <location>
        <begin position="990"/>
        <end position="1060"/>
    </location>
</feature>
<dbReference type="InParanoid" id="A0A674MU47"/>
<reference evidence="2" key="3">
    <citation type="submission" date="2025-09" db="UniProtKB">
        <authorList>
            <consortium name="Ensembl"/>
        </authorList>
    </citation>
    <scope>IDENTIFICATION</scope>
</reference>
<dbReference type="PANTHER" id="PTHR24112">
    <property type="entry name" value="LEUCINE-RICH REPEAT, ISOFORM F-RELATED"/>
    <property type="match status" value="1"/>
</dbReference>
<feature type="compositionally biased region" description="Polar residues" evidence="1">
    <location>
        <begin position="902"/>
        <end position="918"/>
    </location>
</feature>
<evidence type="ECO:0000313" key="2">
    <source>
        <dbReference type="Ensembl" id="ENSTRUP00000064955.1"/>
    </source>
</evidence>
<feature type="compositionally biased region" description="Polar residues" evidence="1">
    <location>
        <begin position="882"/>
        <end position="896"/>
    </location>
</feature>
<dbReference type="GO" id="GO:0005886">
    <property type="term" value="C:plasma membrane"/>
    <property type="evidence" value="ECO:0007669"/>
    <property type="project" value="TreeGrafter"/>
</dbReference>
<name>A0A674MU47_TAKRU</name>
<dbReference type="GeneTree" id="ENSGT00940000155112"/>
<accession>A0A674MU47</accession>
<dbReference type="Gene3D" id="3.80.10.10">
    <property type="entry name" value="Ribonuclease Inhibitor"/>
    <property type="match status" value="1"/>
</dbReference>
<keyword evidence="3" id="KW-1185">Reference proteome</keyword>
<feature type="compositionally biased region" description="Basic and acidic residues" evidence="1">
    <location>
        <begin position="1009"/>
        <end position="1025"/>
    </location>
</feature>
<dbReference type="Proteomes" id="UP000005226">
    <property type="component" value="Chromosome 9"/>
</dbReference>
<dbReference type="GO" id="GO:0016477">
    <property type="term" value="P:cell migration"/>
    <property type="evidence" value="ECO:0007669"/>
    <property type="project" value="TreeGrafter"/>
</dbReference>
<dbReference type="InterPro" id="IPR051279">
    <property type="entry name" value="PP1-Reg/Actin-Interact_Protein"/>
</dbReference>
<dbReference type="InterPro" id="IPR032675">
    <property type="entry name" value="LRR_dom_sf"/>
</dbReference>
<dbReference type="AlphaFoldDB" id="A0A674MU47"/>
<organism evidence="2 3">
    <name type="scientific">Takifugu rubripes</name>
    <name type="common">Japanese pufferfish</name>
    <name type="synonym">Fugu rubripes</name>
    <dbReference type="NCBI Taxonomy" id="31033"/>
    <lineage>
        <taxon>Eukaryota</taxon>
        <taxon>Metazoa</taxon>
        <taxon>Chordata</taxon>
        <taxon>Craniata</taxon>
        <taxon>Vertebrata</taxon>
        <taxon>Euteleostomi</taxon>
        <taxon>Actinopterygii</taxon>
        <taxon>Neopterygii</taxon>
        <taxon>Teleostei</taxon>
        <taxon>Neoteleostei</taxon>
        <taxon>Acanthomorphata</taxon>
        <taxon>Eupercaria</taxon>
        <taxon>Tetraodontiformes</taxon>
        <taxon>Tetradontoidea</taxon>
        <taxon>Tetraodontidae</taxon>
        <taxon>Takifugu</taxon>
    </lineage>
</organism>
<dbReference type="Ensembl" id="ENSTRUT00000080153.1">
    <property type="protein sequence ID" value="ENSTRUP00000064955.1"/>
    <property type="gene ID" value="ENSTRUG00000030938.1"/>
</dbReference>
<dbReference type="GO" id="GO:0034315">
    <property type="term" value="P:regulation of Arp2/3 complex-mediated actin nucleation"/>
    <property type="evidence" value="ECO:0007669"/>
    <property type="project" value="TreeGrafter"/>
</dbReference>
<reference evidence="2" key="2">
    <citation type="submission" date="2025-08" db="UniProtKB">
        <authorList>
            <consortium name="Ensembl"/>
        </authorList>
    </citation>
    <scope>IDENTIFICATION</scope>
</reference>
<dbReference type="FunCoup" id="A0A674MU47">
    <property type="interactions" value="34"/>
</dbReference>
<dbReference type="GO" id="GO:0030027">
    <property type="term" value="C:lamellipodium"/>
    <property type="evidence" value="ECO:0007669"/>
    <property type="project" value="TreeGrafter"/>
</dbReference>